<dbReference type="InterPro" id="IPR048846">
    <property type="entry name" value="PaaX-like_central"/>
</dbReference>
<evidence type="ECO:0000259" key="1">
    <source>
        <dbReference type="Pfam" id="PF07848"/>
    </source>
</evidence>
<evidence type="ECO:0000313" key="5">
    <source>
        <dbReference type="Proteomes" id="UP001595773"/>
    </source>
</evidence>
<dbReference type="Pfam" id="PF07848">
    <property type="entry name" value="PaaX"/>
    <property type="match status" value="1"/>
</dbReference>
<dbReference type="Proteomes" id="UP001595773">
    <property type="component" value="Unassembled WGS sequence"/>
</dbReference>
<accession>A0ABV8QY03</accession>
<evidence type="ECO:0000259" key="2">
    <source>
        <dbReference type="Pfam" id="PF08223"/>
    </source>
</evidence>
<comment type="caution">
    <text evidence="4">The sequence shown here is derived from an EMBL/GenBank/DDBJ whole genome shotgun (WGS) entry which is preliminary data.</text>
</comment>
<dbReference type="PANTHER" id="PTHR30319">
    <property type="entry name" value="PHENYLACETIC ACID REGULATOR-RELATED TRANSCRIPTIONAL REPRESSOR"/>
    <property type="match status" value="1"/>
</dbReference>
<feature type="domain" description="Transcriptional repressor PaaX-like C-terminal" evidence="2">
    <location>
        <begin position="181"/>
        <end position="282"/>
    </location>
</feature>
<name>A0ABV8QY03_9MICC</name>
<evidence type="ECO:0000313" key="4">
    <source>
        <dbReference type="EMBL" id="MFC4265125.1"/>
    </source>
</evidence>
<dbReference type="PANTHER" id="PTHR30319:SF1">
    <property type="entry name" value="TRANSCRIPTIONAL REPRESSOR PAAX"/>
    <property type="match status" value="1"/>
</dbReference>
<keyword evidence="5" id="KW-1185">Reference proteome</keyword>
<dbReference type="Gene3D" id="1.10.10.10">
    <property type="entry name" value="Winged helix-like DNA-binding domain superfamily/Winged helix DNA-binding domain"/>
    <property type="match status" value="1"/>
</dbReference>
<protein>
    <submittedName>
        <fullName evidence="4">PaaX family transcriptional regulator C-terminal domain-containing protein</fullName>
    </submittedName>
</protein>
<organism evidence="4 5">
    <name type="scientific">Arthrobacter cryoconiti</name>
    <dbReference type="NCBI Taxonomy" id="748907"/>
    <lineage>
        <taxon>Bacteria</taxon>
        <taxon>Bacillati</taxon>
        <taxon>Actinomycetota</taxon>
        <taxon>Actinomycetes</taxon>
        <taxon>Micrococcales</taxon>
        <taxon>Micrococcaceae</taxon>
        <taxon>Arthrobacter</taxon>
    </lineage>
</organism>
<dbReference type="RefSeq" id="WP_230067159.1">
    <property type="nucleotide sequence ID" value="NZ_BAABLL010000003.1"/>
</dbReference>
<proteinExistence type="predicted"/>
<gene>
    <name evidence="4" type="ORF">ACFOW9_05890</name>
</gene>
<reference evidence="5" key="1">
    <citation type="journal article" date="2019" name="Int. J. Syst. Evol. Microbiol.">
        <title>The Global Catalogue of Microorganisms (GCM) 10K type strain sequencing project: providing services to taxonomists for standard genome sequencing and annotation.</title>
        <authorList>
            <consortium name="The Broad Institute Genomics Platform"/>
            <consortium name="The Broad Institute Genome Sequencing Center for Infectious Disease"/>
            <person name="Wu L."/>
            <person name="Ma J."/>
        </authorList>
    </citation>
    <scope>NUCLEOTIDE SEQUENCE [LARGE SCALE GENOMIC DNA]</scope>
    <source>
        <strain evidence="5">CGMCC 1.10698</strain>
    </source>
</reference>
<dbReference type="PIRSF" id="PIRSF020623">
    <property type="entry name" value="PaaX"/>
    <property type="match status" value="1"/>
</dbReference>
<dbReference type="InterPro" id="IPR013225">
    <property type="entry name" value="PaaX_C"/>
</dbReference>
<feature type="domain" description="Transcriptional repressor PaaX-like central Cas2-like" evidence="3">
    <location>
        <begin position="99"/>
        <end position="176"/>
    </location>
</feature>
<feature type="domain" description="Transcriptional repressor PaaX-like N-terminal" evidence="1">
    <location>
        <begin position="12"/>
        <end position="77"/>
    </location>
</feature>
<dbReference type="Gene3D" id="3.30.70.2650">
    <property type="match status" value="1"/>
</dbReference>
<dbReference type="InterPro" id="IPR011965">
    <property type="entry name" value="PaaX_trns_reg"/>
</dbReference>
<dbReference type="Pfam" id="PF08223">
    <property type="entry name" value="PaaX_C"/>
    <property type="match status" value="1"/>
</dbReference>
<dbReference type="InterPro" id="IPR036388">
    <property type="entry name" value="WH-like_DNA-bd_sf"/>
</dbReference>
<evidence type="ECO:0000259" key="3">
    <source>
        <dbReference type="Pfam" id="PF20803"/>
    </source>
</evidence>
<dbReference type="InterPro" id="IPR012906">
    <property type="entry name" value="PaaX-like_N"/>
</dbReference>
<dbReference type="Pfam" id="PF20803">
    <property type="entry name" value="PaaX_M"/>
    <property type="match status" value="1"/>
</dbReference>
<dbReference type="Gene3D" id="1.20.58.1460">
    <property type="match status" value="1"/>
</dbReference>
<sequence>MTGHPQPSVRHQQLIITLFGLYSRDPGRAVPVSVLIEMLGSLGYDAPGVRSSVSRLKAKGVLRSVKSNNVAQYTLEEGLADVFREGDDRIFSPVGANLGDGWILAIFSVPESLRSRRHTLRTELLNFGFGFISSGVWIAPVSVLDRVRSRLVALKLDQFVDFFSGDYVADGSMREKVAQWWDLTHLDEQFGEFLEFYGDAVNHWTALVGSDPGLALEESTPELRLEAFKYYIPMLTLWRRFPYKDPNLRSELLPEGWKGAAARETFLAVHKLIAPLADAHAKTLLTLA</sequence>
<dbReference type="EMBL" id="JBHSCQ010000006">
    <property type="protein sequence ID" value="MFC4265125.1"/>
    <property type="molecule type" value="Genomic_DNA"/>
</dbReference>